<feature type="chain" id="PRO_5016943427" evidence="2">
    <location>
        <begin position="23"/>
        <end position="193"/>
    </location>
</feature>
<sequence>MDLVAAFLLLFTVGAKVQYGTSSAPPDRPPRSSSVPPRPVSESLKSQPTVNETDQSLIDQSNDTLTVTSLTSVVTNADMQASIRLCSAALYLLAGTGADSTSNKLMIDISNALKLCQNLSFFLPTLQQLSPYIERMKAATVKTKKCREKALPVQTLVNLNENMVWWKIDGRFPTQQRVQNLFNTASQCLERYC</sequence>
<dbReference type="Proteomes" id="UP000252519">
    <property type="component" value="Unassembled WGS sequence"/>
</dbReference>
<name>A0A368G6B5_ANCCA</name>
<dbReference type="AlphaFoldDB" id="A0A368G6B5"/>
<accession>A0A368G6B5</accession>
<proteinExistence type="predicted"/>
<feature type="region of interest" description="Disordered" evidence="1">
    <location>
        <begin position="20"/>
        <end position="58"/>
    </location>
</feature>
<feature type="signal peptide" evidence="2">
    <location>
        <begin position="1"/>
        <end position="22"/>
    </location>
</feature>
<feature type="compositionally biased region" description="Low complexity" evidence="1">
    <location>
        <begin position="31"/>
        <end position="43"/>
    </location>
</feature>
<comment type="caution">
    <text evidence="3">The sequence shown here is derived from an EMBL/GenBank/DDBJ whole genome shotgun (WGS) entry which is preliminary data.</text>
</comment>
<evidence type="ECO:0000256" key="1">
    <source>
        <dbReference type="SAM" id="MobiDB-lite"/>
    </source>
</evidence>
<evidence type="ECO:0000313" key="4">
    <source>
        <dbReference type="Proteomes" id="UP000252519"/>
    </source>
</evidence>
<organism evidence="3 4">
    <name type="scientific">Ancylostoma caninum</name>
    <name type="common">Dog hookworm</name>
    <dbReference type="NCBI Taxonomy" id="29170"/>
    <lineage>
        <taxon>Eukaryota</taxon>
        <taxon>Metazoa</taxon>
        <taxon>Ecdysozoa</taxon>
        <taxon>Nematoda</taxon>
        <taxon>Chromadorea</taxon>
        <taxon>Rhabditida</taxon>
        <taxon>Rhabditina</taxon>
        <taxon>Rhabditomorpha</taxon>
        <taxon>Strongyloidea</taxon>
        <taxon>Ancylostomatidae</taxon>
        <taxon>Ancylostomatinae</taxon>
        <taxon>Ancylostoma</taxon>
    </lineage>
</organism>
<evidence type="ECO:0000256" key="2">
    <source>
        <dbReference type="SAM" id="SignalP"/>
    </source>
</evidence>
<keyword evidence="2" id="KW-0732">Signal</keyword>
<dbReference type="EMBL" id="JOJR01000311">
    <property type="protein sequence ID" value="RCN39966.1"/>
    <property type="molecule type" value="Genomic_DNA"/>
</dbReference>
<protein>
    <submittedName>
        <fullName evidence="3">Uncharacterized protein</fullName>
    </submittedName>
</protein>
<gene>
    <name evidence="3" type="ORF">ANCCAN_14107</name>
</gene>
<feature type="compositionally biased region" description="Polar residues" evidence="1">
    <location>
        <begin position="44"/>
        <end position="58"/>
    </location>
</feature>
<keyword evidence="4" id="KW-1185">Reference proteome</keyword>
<evidence type="ECO:0000313" key="3">
    <source>
        <dbReference type="EMBL" id="RCN39966.1"/>
    </source>
</evidence>
<reference evidence="3 4" key="1">
    <citation type="submission" date="2014-10" db="EMBL/GenBank/DDBJ databases">
        <title>Draft genome of the hookworm Ancylostoma caninum.</title>
        <authorList>
            <person name="Mitreva M."/>
        </authorList>
    </citation>
    <scope>NUCLEOTIDE SEQUENCE [LARGE SCALE GENOMIC DNA]</scope>
    <source>
        <strain evidence="3 4">Baltimore</strain>
    </source>
</reference>
<dbReference type="OrthoDB" id="5841688at2759"/>